<evidence type="ECO:0000313" key="2">
    <source>
        <dbReference type="EMBL" id="RZN65380.1"/>
    </source>
</evidence>
<dbReference type="Gene3D" id="3.30.420.190">
    <property type="entry name" value="conserved archaeal protein q6m145"/>
    <property type="match status" value="1"/>
</dbReference>
<dbReference type="AlphaFoldDB" id="A0A520KTK8"/>
<dbReference type="Gene3D" id="3.30.420.40">
    <property type="match status" value="1"/>
</dbReference>
<accession>A0A520KTK8</accession>
<dbReference type="Proteomes" id="UP000317158">
    <property type="component" value="Unassembled WGS sequence"/>
</dbReference>
<dbReference type="InterPro" id="IPR002821">
    <property type="entry name" value="Hydantoinase_A"/>
</dbReference>
<dbReference type="InterPro" id="IPR043129">
    <property type="entry name" value="ATPase_NBD"/>
</dbReference>
<proteinExistence type="predicted"/>
<evidence type="ECO:0000259" key="1">
    <source>
        <dbReference type="Pfam" id="PF01968"/>
    </source>
</evidence>
<dbReference type="Pfam" id="PF01968">
    <property type="entry name" value="Hydantoinase_A"/>
    <property type="match status" value="1"/>
</dbReference>
<organism evidence="2 3">
    <name type="scientific">Methanoliparum thermophilum</name>
    <dbReference type="NCBI Taxonomy" id="2491083"/>
    <lineage>
        <taxon>Archaea</taxon>
        <taxon>Methanobacteriati</taxon>
        <taxon>Methanobacteriota</taxon>
        <taxon>Candidatus Methanoliparia</taxon>
        <taxon>Candidatus Methanoliparales</taxon>
        <taxon>Candidatus Methanoliparaceae</taxon>
        <taxon>Candidatus Methanoliparum</taxon>
    </lineage>
</organism>
<reference evidence="2 3" key="1">
    <citation type="journal article" date="2019" name="Nat. Microbiol.">
        <title>Wide diversity of methane and short-chain alkane metabolisms in uncultured archaea.</title>
        <authorList>
            <person name="Borrel G."/>
            <person name="Adam P.S."/>
            <person name="McKay L.J."/>
            <person name="Chen L.X."/>
            <person name="Sierra-Garcia I.N."/>
            <person name="Sieber C.M."/>
            <person name="Letourneur Q."/>
            <person name="Ghozlane A."/>
            <person name="Andersen G.L."/>
            <person name="Li W.J."/>
            <person name="Hallam S.J."/>
            <person name="Muyzer G."/>
            <person name="de Oliveira V.M."/>
            <person name="Inskeep W.P."/>
            <person name="Banfield J.F."/>
            <person name="Gribaldo S."/>
        </authorList>
    </citation>
    <scope>NUCLEOTIDE SEQUENCE [LARGE SCALE GENOMIC DNA]</scope>
    <source>
        <strain evidence="2">NM1a</strain>
    </source>
</reference>
<sequence>MILGLDIGGANTKASSSDGCYTKSVYLPIWKDFRLEAVLSKIREDYPNVEKVAVVMTGEGADSFSEKRFGIRYIQQRVESIFDDVYYFSIDGTFEREITDEKKFFSANWIASVIKLMDFDKSFLFIDMGSTTTDIIPVINGRICSERTDFARLLDGTLVYIGSLRTNVSTMVEKVRILSRNRYCPIAKEQYAQMADVYNILGDINEENYTCETPDGKGKSIEDSKKRLARIVCCDHDDLTNEELINIAEEIKMVEIKMLFDTITKFLNKTDKIKKIFVAGSGEFVVREALKRINGLYDINYLSDLFGTEISSIFPAFSVGSLLDRCLRYNNLHYYGNVFK</sequence>
<protein>
    <submittedName>
        <fullName evidence="2">H4MPT-linked C1 transfer pathway protein</fullName>
    </submittedName>
</protein>
<gene>
    <name evidence="2" type="ORF">EF806_00320</name>
</gene>
<comment type="caution">
    <text evidence="2">The sequence shown here is derived from an EMBL/GenBank/DDBJ whole genome shotgun (WGS) entry which is preliminary data.</text>
</comment>
<evidence type="ECO:0000313" key="3">
    <source>
        <dbReference type="Proteomes" id="UP000317158"/>
    </source>
</evidence>
<name>A0A520KTK8_METT2</name>
<dbReference type="SUPFAM" id="SSF53067">
    <property type="entry name" value="Actin-like ATPase domain"/>
    <property type="match status" value="1"/>
</dbReference>
<dbReference type="GO" id="GO:0016787">
    <property type="term" value="F:hydrolase activity"/>
    <property type="evidence" value="ECO:0007669"/>
    <property type="project" value="InterPro"/>
</dbReference>
<dbReference type="EMBL" id="RXIF01000002">
    <property type="protein sequence ID" value="RZN65380.1"/>
    <property type="molecule type" value="Genomic_DNA"/>
</dbReference>
<feature type="domain" description="Hydantoinase A/oxoprolinase" evidence="1">
    <location>
        <begin position="52"/>
        <end position="292"/>
    </location>
</feature>
<dbReference type="NCBIfam" id="TIGR03123">
    <property type="entry name" value="one_C_unchar_1"/>
    <property type="match status" value="1"/>
</dbReference>
<dbReference type="InterPro" id="IPR002756">
    <property type="entry name" value="MfnF"/>
</dbReference>